<sequence>VLNSTRSWIATLFGLACSDIAVPDTVVLVLATVPDACFPNLSSIHLLVINRPASGHSNHISIQPAVEISNSVCAERLQRESNAPLPAVVEREHEQCDQDLGKCETQYVDSNCINDSPDDISAVKDDYWKWDVDRQRFVHRDKQTGEETLCPEWFD</sequence>
<accession>A0AAN7ABJ8</accession>
<feature type="non-terminal residue" evidence="2">
    <location>
        <position position="1"/>
    </location>
</feature>
<gene>
    <name evidence="2" type="ORF">QBC36DRAFT_178552</name>
</gene>
<organism evidence="2 3">
    <name type="scientific">Triangularia setosa</name>
    <dbReference type="NCBI Taxonomy" id="2587417"/>
    <lineage>
        <taxon>Eukaryota</taxon>
        <taxon>Fungi</taxon>
        <taxon>Dikarya</taxon>
        <taxon>Ascomycota</taxon>
        <taxon>Pezizomycotina</taxon>
        <taxon>Sordariomycetes</taxon>
        <taxon>Sordariomycetidae</taxon>
        <taxon>Sordariales</taxon>
        <taxon>Podosporaceae</taxon>
        <taxon>Triangularia</taxon>
    </lineage>
</organism>
<reference evidence="2" key="2">
    <citation type="submission" date="2023-05" db="EMBL/GenBank/DDBJ databases">
        <authorList>
            <consortium name="Lawrence Berkeley National Laboratory"/>
            <person name="Steindorff A."/>
            <person name="Hensen N."/>
            <person name="Bonometti L."/>
            <person name="Westerberg I."/>
            <person name="Brannstrom I.O."/>
            <person name="Guillou S."/>
            <person name="Cros-Aarteil S."/>
            <person name="Calhoun S."/>
            <person name="Haridas S."/>
            <person name="Kuo A."/>
            <person name="Mondo S."/>
            <person name="Pangilinan J."/>
            <person name="Riley R."/>
            <person name="Labutti K."/>
            <person name="Andreopoulos B."/>
            <person name="Lipzen A."/>
            <person name="Chen C."/>
            <person name="Yanf M."/>
            <person name="Daum C."/>
            <person name="Ng V."/>
            <person name="Clum A."/>
            <person name="Ohm R."/>
            <person name="Martin F."/>
            <person name="Silar P."/>
            <person name="Natvig D."/>
            <person name="Lalanne C."/>
            <person name="Gautier V."/>
            <person name="Ament-Velasquez S.L."/>
            <person name="Kruys A."/>
            <person name="Hutchinson M.I."/>
            <person name="Powell A.J."/>
            <person name="Barry K."/>
            <person name="Miller A.N."/>
            <person name="Grigoriev I.V."/>
            <person name="Debuchy R."/>
            <person name="Gladieux P."/>
            <person name="Thoren M.H."/>
            <person name="Johannesson H."/>
        </authorList>
    </citation>
    <scope>NUCLEOTIDE SEQUENCE</scope>
    <source>
        <strain evidence="2">CBS 892.96</strain>
    </source>
</reference>
<reference evidence="2" key="1">
    <citation type="journal article" date="2023" name="Mol. Phylogenet. Evol.">
        <title>Genome-scale phylogeny and comparative genomics of the fungal order Sordariales.</title>
        <authorList>
            <person name="Hensen N."/>
            <person name="Bonometti L."/>
            <person name="Westerberg I."/>
            <person name="Brannstrom I.O."/>
            <person name="Guillou S."/>
            <person name="Cros-Aarteil S."/>
            <person name="Calhoun S."/>
            <person name="Haridas S."/>
            <person name="Kuo A."/>
            <person name="Mondo S."/>
            <person name="Pangilinan J."/>
            <person name="Riley R."/>
            <person name="LaButti K."/>
            <person name="Andreopoulos B."/>
            <person name="Lipzen A."/>
            <person name="Chen C."/>
            <person name="Yan M."/>
            <person name="Daum C."/>
            <person name="Ng V."/>
            <person name="Clum A."/>
            <person name="Steindorff A."/>
            <person name="Ohm R.A."/>
            <person name="Martin F."/>
            <person name="Silar P."/>
            <person name="Natvig D.O."/>
            <person name="Lalanne C."/>
            <person name="Gautier V."/>
            <person name="Ament-Velasquez S.L."/>
            <person name="Kruys A."/>
            <person name="Hutchinson M.I."/>
            <person name="Powell A.J."/>
            <person name="Barry K."/>
            <person name="Miller A.N."/>
            <person name="Grigoriev I.V."/>
            <person name="Debuchy R."/>
            <person name="Gladieux P."/>
            <person name="Hiltunen Thoren M."/>
            <person name="Johannesson H."/>
        </authorList>
    </citation>
    <scope>NUCLEOTIDE SEQUENCE</scope>
    <source>
        <strain evidence="2">CBS 892.96</strain>
    </source>
</reference>
<name>A0AAN7ABJ8_9PEZI</name>
<keyword evidence="1" id="KW-0732">Signal</keyword>
<feature type="chain" id="PRO_5043032475" evidence="1">
    <location>
        <begin position="24"/>
        <end position="155"/>
    </location>
</feature>
<comment type="caution">
    <text evidence="2">The sequence shown here is derived from an EMBL/GenBank/DDBJ whole genome shotgun (WGS) entry which is preliminary data.</text>
</comment>
<dbReference type="EMBL" id="MU866104">
    <property type="protein sequence ID" value="KAK4180085.1"/>
    <property type="molecule type" value="Genomic_DNA"/>
</dbReference>
<evidence type="ECO:0000313" key="3">
    <source>
        <dbReference type="Proteomes" id="UP001302321"/>
    </source>
</evidence>
<dbReference type="AlphaFoldDB" id="A0AAN7ABJ8"/>
<dbReference type="Proteomes" id="UP001302321">
    <property type="component" value="Unassembled WGS sequence"/>
</dbReference>
<protein>
    <submittedName>
        <fullName evidence="2">Uncharacterized protein</fullName>
    </submittedName>
</protein>
<feature type="signal peptide" evidence="1">
    <location>
        <begin position="1"/>
        <end position="23"/>
    </location>
</feature>
<evidence type="ECO:0000313" key="2">
    <source>
        <dbReference type="EMBL" id="KAK4180085.1"/>
    </source>
</evidence>
<keyword evidence="3" id="KW-1185">Reference proteome</keyword>
<proteinExistence type="predicted"/>
<evidence type="ECO:0000256" key="1">
    <source>
        <dbReference type="SAM" id="SignalP"/>
    </source>
</evidence>